<comment type="caution">
    <text evidence="1">The sequence shown here is derived from an EMBL/GenBank/DDBJ whole genome shotgun (WGS) entry which is preliminary data.</text>
</comment>
<keyword evidence="2" id="KW-1185">Reference proteome</keyword>
<protein>
    <submittedName>
        <fullName evidence="1">Transcription factor</fullName>
    </submittedName>
</protein>
<name>A0ACC1IUE0_9FUNG</name>
<accession>A0ACC1IUE0</accession>
<proteinExistence type="predicted"/>
<sequence length="610" mass="63252">MATHRRRASKLSLEPNPFEHSFSLVRSEDASGATLVSEEASDTTTSMKFTLPSRVVSTKSASEQNSGNWQHDNNDNEITSSSSSNNSNNNKDERPFSMPVGGSKVSNVFSAAEMPRQQYRVKLPPVTALSGPLHAADMLGVWGAESLRSGPLSPAMLGGPAEAQQAAKGAARITPRLGLTDPLLHTGLTPYISGEAQPTVAAMDGIKLPLALTTPGIQAMIRATIEGQEITSTPGGSLRIGPIADSTGQQTQQQMLPVASMALTAPPQMTASMAAAAAAVNRSPDTVALTMLVTPAAAAESTATSGKKTKRQKDAIATPPAKAKRSKATGAASRKSSTPLAEPSSAGISAAAAAAVRQLPRRTEEATSQDGDSDAENSGSSSSNEKRKQFLERNRIAALKCRQRKKKQLKELQDRHDYMKMQNDNLRAEYLHMRELSLQLRAMLAAHRECPVAQSNGVFGVDNLPHGMPNASLQPLIFGSPVESEKVKEIIAAIPPSSNGVPMHSIDLNTGKPVMMGMSAAVAAANANANANVNAIASANAVDMMVAAATAAGMGGQLGASQMGLPTMTSQSASGVSLSPQQMVAAAAAAMMPFSQAVAAGSAAAQGFGS</sequence>
<evidence type="ECO:0000313" key="2">
    <source>
        <dbReference type="Proteomes" id="UP001150581"/>
    </source>
</evidence>
<dbReference type="Proteomes" id="UP001150581">
    <property type="component" value="Unassembled WGS sequence"/>
</dbReference>
<evidence type="ECO:0000313" key="1">
    <source>
        <dbReference type="EMBL" id="KAJ1901062.1"/>
    </source>
</evidence>
<reference evidence="1" key="1">
    <citation type="submission" date="2022-07" db="EMBL/GenBank/DDBJ databases">
        <title>Phylogenomic reconstructions and comparative analyses of Kickxellomycotina fungi.</title>
        <authorList>
            <person name="Reynolds N.K."/>
            <person name="Stajich J.E."/>
            <person name="Barry K."/>
            <person name="Grigoriev I.V."/>
            <person name="Crous P."/>
            <person name="Smith M.E."/>
        </authorList>
    </citation>
    <scope>NUCLEOTIDE SEQUENCE</scope>
    <source>
        <strain evidence="1">Benny 63K</strain>
    </source>
</reference>
<gene>
    <name evidence="1" type="primary">SKO1_1</name>
    <name evidence="1" type="ORF">LPJ66_001032</name>
</gene>
<dbReference type="EMBL" id="JANBPG010000046">
    <property type="protein sequence ID" value="KAJ1901062.1"/>
    <property type="molecule type" value="Genomic_DNA"/>
</dbReference>
<organism evidence="1 2">
    <name type="scientific">Kickxella alabastrina</name>
    <dbReference type="NCBI Taxonomy" id="61397"/>
    <lineage>
        <taxon>Eukaryota</taxon>
        <taxon>Fungi</taxon>
        <taxon>Fungi incertae sedis</taxon>
        <taxon>Zoopagomycota</taxon>
        <taxon>Kickxellomycotina</taxon>
        <taxon>Kickxellomycetes</taxon>
        <taxon>Kickxellales</taxon>
        <taxon>Kickxellaceae</taxon>
        <taxon>Kickxella</taxon>
    </lineage>
</organism>